<dbReference type="RefSeq" id="WP_206586050.1">
    <property type="nucleotide sequence ID" value="NZ_JAFKCU010000002.1"/>
</dbReference>
<accession>A0ABS3CE42</accession>
<organism evidence="1 2">
    <name type="scientific">Algoriphagus pacificus</name>
    <dbReference type="NCBI Taxonomy" id="2811234"/>
    <lineage>
        <taxon>Bacteria</taxon>
        <taxon>Pseudomonadati</taxon>
        <taxon>Bacteroidota</taxon>
        <taxon>Cytophagia</taxon>
        <taxon>Cytophagales</taxon>
        <taxon>Cyclobacteriaceae</taxon>
        <taxon>Algoriphagus</taxon>
    </lineage>
</organism>
<evidence type="ECO:0000313" key="2">
    <source>
        <dbReference type="Proteomes" id="UP000664480"/>
    </source>
</evidence>
<dbReference type="EMBL" id="JAFKCU010000002">
    <property type="protein sequence ID" value="MBN7815374.1"/>
    <property type="molecule type" value="Genomic_DNA"/>
</dbReference>
<protein>
    <submittedName>
        <fullName evidence="1">Uncharacterized protein</fullName>
    </submittedName>
</protein>
<sequence>MIMRKSIFLIIGFFNFAFCFGQSDYVILSDQKRIDELISSKNIVAKSAKTVDLTKKEINLLEKLLKKSIDNYNGKLSKSSKNYGRSEKFIELYQIRELKNYTVQYVPYLNDEGEKEVWINGFCNHAEPNWKTQIIYYLDGGNCIFNIRINLTTKKCLSIKINNIA</sequence>
<proteinExistence type="predicted"/>
<reference evidence="1 2" key="1">
    <citation type="submission" date="2021-03" db="EMBL/GenBank/DDBJ databases">
        <title>novel species isolated from a fishpond in China.</title>
        <authorList>
            <person name="Lu H."/>
            <person name="Cai Z."/>
        </authorList>
    </citation>
    <scope>NUCLEOTIDE SEQUENCE [LARGE SCALE GENOMIC DNA]</scope>
    <source>
        <strain evidence="1 2">YJ13C</strain>
    </source>
</reference>
<keyword evidence="2" id="KW-1185">Reference proteome</keyword>
<comment type="caution">
    <text evidence="1">The sequence shown here is derived from an EMBL/GenBank/DDBJ whole genome shotgun (WGS) entry which is preliminary data.</text>
</comment>
<name>A0ABS3CE42_9BACT</name>
<dbReference type="Proteomes" id="UP000664480">
    <property type="component" value="Unassembled WGS sequence"/>
</dbReference>
<gene>
    <name evidence="1" type="ORF">J0A69_08050</name>
</gene>
<evidence type="ECO:0000313" key="1">
    <source>
        <dbReference type="EMBL" id="MBN7815374.1"/>
    </source>
</evidence>